<dbReference type="InterPro" id="IPR045177">
    <property type="entry name" value="FDM1-5/IDN2"/>
</dbReference>
<protein>
    <recommendedName>
        <fullName evidence="2">Factor of DNA methylation 1-5/IDN2 domain-containing protein</fullName>
    </recommendedName>
</protein>
<evidence type="ECO:0000259" key="2">
    <source>
        <dbReference type="Pfam" id="PF03469"/>
    </source>
</evidence>
<dbReference type="EMBL" id="JACEIK010002429">
    <property type="protein sequence ID" value="MCD9561117.1"/>
    <property type="molecule type" value="Genomic_DNA"/>
</dbReference>
<name>A0ABS8USP1_DATST</name>
<reference evidence="3 4" key="1">
    <citation type="journal article" date="2021" name="BMC Genomics">
        <title>Datura genome reveals duplications of psychoactive alkaloid biosynthetic genes and high mutation rate following tissue culture.</title>
        <authorList>
            <person name="Rajewski A."/>
            <person name="Carter-House D."/>
            <person name="Stajich J."/>
            <person name="Litt A."/>
        </authorList>
    </citation>
    <scope>NUCLEOTIDE SEQUENCE [LARGE SCALE GENOMIC DNA]</scope>
    <source>
        <strain evidence="3">AR-01</strain>
    </source>
</reference>
<accession>A0ABS8USP1</accession>
<comment type="caution">
    <text evidence="3">The sequence shown here is derived from an EMBL/GenBank/DDBJ whole genome shotgun (WGS) entry which is preliminary data.</text>
</comment>
<feature type="domain" description="Factor of DNA methylation 1-5/IDN2" evidence="2">
    <location>
        <begin position="88"/>
        <end position="219"/>
    </location>
</feature>
<dbReference type="PANTHER" id="PTHR21596">
    <property type="entry name" value="RIBONUCLEASE P SUBUNIT P38"/>
    <property type="match status" value="1"/>
</dbReference>
<organism evidence="3 4">
    <name type="scientific">Datura stramonium</name>
    <name type="common">Jimsonweed</name>
    <name type="synonym">Common thornapple</name>
    <dbReference type="NCBI Taxonomy" id="4076"/>
    <lineage>
        <taxon>Eukaryota</taxon>
        <taxon>Viridiplantae</taxon>
        <taxon>Streptophyta</taxon>
        <taxon>Embryophyta</taxon>
        <taxon>Tracheophyta</taxon>
        <taxon>Spermatophyta</taxon>
        <taxon>Magnoliopsida</taxon>
        <taxon>eudicotyledons</taxon>
        <taxon>Gunneridae</taxon>
        <taxon>Pentapetalae</taxon>
        <taxon>asterids</taxon>
        <taxon>lamiids</taxon>
        <taxon>Solanales</taxon>
        <taxon>Solanaceae</taxon>
        <taxon>Solanoideae</taxon>
        <taxon>Datureae</taxon>
        <taxon>Datura</taxon>
    </lineage>
</organism>
<dbReference type="PANTHER" id="PTHR21596:SF3">
    <property type="entry name" value="FACTOR OF DNA METHYLATION 1-RELATED"/>
    <property type="match status" value="1"/>
</dbReference>
<proteinExistence type="predicted"/>
<evidence type="ECO:0000313" key="3">
    <source>
        <dbReference type="EMBL" id="MCD9561117.1"/>
    </source>
</evidence>
<keyword evidence="4" id="KW-1185">Reference proteome</keyword>
<dbReference type="Proteomes" id="UP000823775">
    <property type="component" value="Unassembled WGS sequence"/>
</dbReference>
<dbReference type="InterPro" id="IPR005379">
    <property type="entry name" value="FDM1-5/IDN2_XH"/>
</dbReference>
<evidence type="ECO:0000256" key="1">
    <source>
        <dbReference type="SAM" id="Coils"/>
    </source>
</evidence>
<feature type="coiled-coil region" evidence="1">
    <location>
        <begin position="25"/>
        <end position="69"/>
    </location>
</feature>
<keyword evidence="1" id="KW-0175">Coiled coil</keyword>
<gene>
    <name evidence="3" type="ORF">HAX54_020079</name>
</gene>
<dbReference type="Pfam" id="PF03469">
    <property type="entry name" value="XH"/>
    <property type="match status" value="1"/>
</dbReference>
<evidence type="ECO:0000313" key="4">
    <source>
        <dbReference type="Proteomes" id="UP000823775"/>
    </source>
</evidence>
<sequence>MEIAELKGKLEVMKHLGGDDDAAVQNKIKEMNEELIGKMEEMEDLESLNQTLLAKERQSNDELQNARRTLITGLNEILSSGRSHIGIKRMGEIDAKAFQNACKQRFPNEEAEIKALELCSLWQEKIKDSDWHPFKTFMVDESNAEKVIDEDDEALKKLKEEWGDEIYNAVIEALKEIEECNPSGRYVIAELWNFKEQRKATLKEAISFIFKQLKTHKRKR</sequence>